<keyword evidence="7 9" id="KW-0472">Membrane</keyword>
<feature type="transmembrane region" description="Helical" evidence="9">
    <location>
        <begin position="95"/>
        <end position="114"/>
    </location>
</feature>
<evidence type="ECO:0000256" key="5">
    <source>
        <dbReference type="ARBA" id="ARBA00022970"/>
    </source>
</evidence>
<evidence type="ECO:0000256" key="6">
    <source>
        <dbReference type="ARBA" id="ARBA00022989"/>
    </source>
</evidence>
<feature type="transmembrane region" description="Helical" evidence="9">
    <location>
        <begin position="134"/>
        <end position="159"/>
    </location>
</feature>
<dbReference type="InterPro" id="IPR052157">
    <property type="entry name" value="BCAA_transport_permease"/>
</dbReference>
<dbReference type="PANTHER" id="PTHR11795:SF445">
    <property type="entry name" value="AMINO ACID ABC TRANSPORTER PERMEASE PROTEIN"/>
    <property type="match status" value="1"/>
</dbReference>
<feature type="transmembrane region" description="Helical" evidence="9">
    <location>
        <begin position="191"/>
        <end position="212"/>
    </location>
</feature>
<dbReference type="PANTHER" id="PTHR11795">
    <property type="entry name" value="BRANCHED-CHAIN AMINO ACID TRANSPORT SYSTEM PERMEASE PROTEIN LIVH"/>
    <property type="match status" value="1"/>
</dbReference>
<feature type="transmembrane region" description="Helical" evidence="9">
    <location>
        <begin position="58"/>
        <end position="83"/>
    </location>
</feature>
<sequence>MTLLQTIVDGVILGGFYALIAQGVALTFGVMRVVNLAHGELMLVGAYLAWAFHEYLGLGILVALPAALVVGYVVGWLVARLAVLHVIERHELMSLLLTFGLAFLIQGALITAFTTTPRSTPAFYSDVVWRPLGITVPVSRLVMLAGSLVILACLAVFLYRTRSGRAMKAAAQNKEAARIVGIDVNSMYARAFAIGAALAFGAGVLFSATQAFTPNNGVVFTLKAFVIVVVGGVGRISGTVAAAVLVGLIETALAAYVPDIGTGLGVAAAFVLVVVVLAVRRSSTLTPAGGHS</sequence>
<evidence type="ECO:0000256" key="8">
    <source>
        <dbReference type="ARBA" id="ARBA00037998"/>
    </source>
</evidence>
<dbReference type="Pfam" id="PF02653">
    <property type="entry name" value="BPD_transp_2"/>
    <property type="match status" value="1"/>
</dbReference>
<keyword evidence="4 9" id="KW-0812">Transmembrane</keyword>
<evidence type="ECO:0000256" key="7">
    <source>
        <dbReference type="ARBA" id="ARBA00023136"/>
    </source>
</evidence>
<gene>
    <name evidence="10" type="ORF">GCM10009741_76360</name>
</gene>
<feature type="transmembrane region" description="Helical" evidence="9">
    <location>
        <begin position="6"/>
        <end position="26"/>
    </location>
</feature>
<keyword evidence="2" id="KW-0813">Transport</keyword>
<dbReference type="CDD" id="cd06582">
    <property type="entry name" value="TM_PBP1_LivH_like"/>
    <property type="match status" value="1"/>
</dbReference>
<comment type="caution">
    <text evidence="10">The sequence shown here is derived from an EMBL/GenBank/DDBJ whole genome shotgun (WGS) entry which is preliminary data.</text>
</comment>
<feature type="transmembrane region" description="Helical" evidence="9">
    <location>
        <begin position="224"/>
        <end position="248"/>
    </location>
</feature>
<accession>A0ABP4NF53</accession>
<name>A0ABP4NF53_9ACTN</name>
<dbReference type="EMBL" id="BAAANC010000005">
    <property type="protein sequence ID" value="GAA1559936.1"/>
    <property type="molecule type" value="Genomic_DNA"/>
</dbReference>
<evidence type="ECO:0000256" key="3">
    <source>
        <dbReference type="ARBA" id="ARBA00022475"/>
    </source>
</evidence>
<evidence type="ECO:0000256" key="1">
    <source>
        <dbReference type="ARBA" id="ARBA00004651"/>
    </source>
</evidence>
<comment type="subcellular location">
    <subcellularLocation>
        <location evidence="1">Cell membrane</location>
        <topology evidence="1">Multi-pass membrane protein</topology>
    </subcellularLocation>
</comment>
<dbReference type="InterPro" id="IPR001851">
    <property type="entry name" value="ABC_transp_permease"/>
</dbReference>
<comment type="similarity">
    <text evidence="8">Belongs to the binding-protein-dependent transport system permease family. LivHM subfamily.</text>
</comment>
<keyword evidence="5" id="KW-0029">Amino-acid transport</keyword>
<evidence type="ECO:0000313" key="10">
    <source>
        <dbReference type="EMBL" id="GAA1559936.1"/>
    </source>
</evidence>
<keyword evidence="6 9" id="KW-1133">Transmembrane helix</keyword>
<feature type="transmembrane region" description="Helical" evidence="9">
    <location>
        <begin position="260"/>
        <end position="279"/>
    </location>
</feature>
<keyword evidence="11" id="KW-1185">Reference proteome</keyword>
<organism evidence="10 11">
    <name type="scientific">Kribbella lupini</name>
    <dbReference type="NCBI Taxonomy" id="291602"/>
    <lineage>
        <taxon>Bacteria</taxon>
        <taxon>Bacillati</taxon>
        <taxon>Actinomycetota</taxon>
        <taxon>Actinomycetes</taxon>
        <taxon>Propionibacteriales</taxon>
        <taxon>Kribbellaceae</taxon>
        <taxon>Kribbella</taxon>
    </lineage>
</organism>
<dbReference type="RefSeq" id="WP_344183204.1">
    <property type="nucleotide sequence ID" value="NZ_BAAANC010000005.1"/>
</dbReference>
<reference evidence="11" key="1">
    <citation type="journal article" date="2019" name="Int. J. Syst. Evol. Microbiol.">
        <title>The Global Catalogue of Microorganisms (GCM) 10K type strain sequencing project: providing services to taxonomists for standard genome sequencing and annotation.</title>
        <authorList>
            <consortium name="The Broad Institute Genomics Platform"/>
            <consortium name="The Broad Institute Genome Sequencing Center for Infectious Disease"/>
            <person name="Wu L."/>
            <person name="Ma J."/>
        </authorList>
    </citation>
    <scope>NUCLEOTIDE SEQUENCE [LARGE SCALE GENOMIC DNA]</scope>
    <source>
        <strain evidence="11">JCM 14303</strain>
    </source>
</reference>
<evidence type="ECO:0000313" key="11">
    <source>
        <dbReference type="Proteomes" id="UP001500363"/>
    </source>
</evidence>
<protein>
    <submittedName>
        <fullName evidence="10">Branched-chain amino acid ABC transporter permease</fullName>
    </submittedName>
</protein>
<evidence type="ECO:0000256" key="9">
    <source>
        <dbReference type="SAM" id="Phobius"/>
    </source>
</evidence>
<keyword evidence="3" id="KW-1003">Cell membrane</keyword>
<evidence type="ECO:0000256" key="2">
    <source>
        <dbReference type="ARBA" id="ARBA00022448"/>
    </source>
</evidence>
<proteinExistence type="inferred from homology"/>
<dbReference type="Proteomes" id="UP001500363">
    <property type="component" value="Unassembled WGS sequence"/>
</dbReference>
<evidence type="ECO:0000256" key="4">
    <source>
        <dbReference type="ARBA" id="ARBA00022692"/>
    </source>
</evidence>